<reference evidence="2" key="1">
    <citation type="submission" date="2013-04" db="EMBL/GenBank/DDBJ databases">
        <authorList>
            <person name="Qu J."/>
            <person name="Murali S.C."/>
            <person name="Bandaranaike D."/>
            <person name="Bellair M."/>
            <person name="Blankenburg K."/>
            <person name="Chao H."/>
            <person name="Dinh H."/>
            <person name="Doddapaneni H."/>
            <person name="Downs B."/>
            <person name="Dugan-Rocha S."/>
            <person name="Elkadiri S."/>
            <person name="Gnanaolivu R.D."/>
            <person name="Hernandez B."/>
            <person name="Javaid M."/>
            <person name="Jayaseelan J.C."/>
            <person name="Lee S."/>
            <person name="Li M."/>
            <person name="Ming W."/>
            <person name="Munidasa M."/>
            <person name="Muniz J."/>
            <person name="Nguyen L."/>
            <person name="Ongeri F."/>
            <person name="Osuji N."/>
            <person name="Pu L.-L."/>
            <person name="Puazo M."/>
            <person name="Qu C."/>
            <person name="Quiroz J."/>
            <person name="Raj R."/>
            <person name="Weissenberger G."/>
            <person name="Xin Y."/>
            <person name="Zou X."/>
            <person name="Han Y."/>
            <person name="Richards S."/>
            <person name="Worley K."/>
            <person name="Muzny D."/>
            <person name="Gibbs R."/>
        </authorList>
    </citation>
    <scope>NUCLEOTIDE SEQUENCE</scope>
    <source>
        <strain evidence="2">Sampled in the wild</strain>
    </source>
</reference>
<dbReference type="AlphaFoldDB" id="A0A8K0K2C5"/>
<feature type="domain" description="PiggyBac transposable element-derived protein" evidence="1">
    <location>
        <begin position="113"/>
        <end position="160"/>
    </location>
</feature>
<dbReference type="Pfam" id="PF13843">
    <property type="entry name" value="DDE_Tnp_1_7"/>
    <property type="match status" value="1"/>
</dbReference>
<dbReference type="InterPro" id="IPR052638">
    <property type="entry name" value="PiggyBac_TE-derived"/>
</dbReference>
<dbReference type="PANTHER" id="PTHR47055:SF3">
    <property type="entry name" value="PHORBOL-ESTER_DAG-TYPE DOMAIN-CONTAINING PROTEIN"/>
    <property type="match status" value="1"/>
</dbReference>
<evidence type="ECO:0000313" key="3">
    <source>
        <dbReference type="Proteomes" id="UP000792457"/>
    </source>
</evidence>
<gene>
    <name evidence="2" type="ORF">J437_LFUL006647</name>
</gene>
<keyword evidence="3" id="KW-1185">Reference proteome</keyword>
<dbReference type="GO" id="GO:0043565">
    <property type="term" value="F:sequence-specific DNA binding"/>
    <property type="evidence" value="ECO:0007669"/>
    <property type="project" value="TreeGrafter"/>
</dbReference>
<accession>A0A8K0K2C5</accession>
<dbReference type="PANTHER" id="PTHR47055">
    <property type="entry name" value="DDE_TNP_1_7 DOMAIN-CONTAINING PROTEIN"/>
    <property type="match status" value="1"/>
</dbReference>
<reference evidence="2" key="2">
    <citation type="submission" date="2017-10" db="EMBL/GenBank/DDBJ databases">
        <title>Ladona fulva Genome sequencing and assembly.</title>
        <authorList>
            <person name="Murali S."/>
            <person name="Richards S."/>
            <person name="Bandaranaike D."/>
            <person name="Bellair M."/>
            <person name="Blankenburg K."/>
            <person name="Chao H."/>
            <person name="Dinh H."/>
            <person name="Doddapaneni H."/>
            <person name="Dugan-Rocha S."/>
            <person name="Elkadiri S."/>
            <person name="Gnanaolivu R."/>
            <person name="Hernandez B."/>
            <person name="Skinner E."/>
            <person name="Javaid M."/>
            <person name="Lee S."/>
            <person name="Li M."/>
            <person name="Ming W."/>
            <person name="Munidasa M."/>
            <person name="Muniz J."/>
            <person name="Nguyen L."/>
            <person name="Hughes D."/>
            <person name="Osuji N."/>
            <person name="Pu L.-L."/>
            <person name="Puazo M."/>
            <person name="Qu C."/>
            <person name="Quiroz J."/>
            <person name="Raj R."/>
            <person name="Weissenberger G."/>
            <person name="Xin Y."/>
            <person name="Zou X."/>
            <person name="Han Y."/>
            <person name="Worley K."/>
            <person name="Muzny D."/>
            <person name="Gibbs R."/>
        </authorList>
    </citation>
    <scope>NUCLEOTIDE SEQUENCE</scope>
    <source>
        <strain evidence="2">Sampled in the wild</strain>
    </source>
</reference>
<evidence type="ECO:0000313" key="2">
    <source>
        <dbReference type="EMBL" id="KAG8227027.1"/>
    </source>
</evidence>
<organism evidence="2 3">
    <name type="scientific">Ladona fulva</name>
    <name type="common">Scarce chaser dragonfly</name>
    <name type="synonym">Libellula fulva</name>
    <dbReference type="NCBI Taxonomy" id="123851"/>
    <lineage>
        <taxon>Eukaryota</taxon>
        <taxon>Metazoa</taxon>
        <taxon>Ecdysozoa</taxon>
        <taxon>Arthropoda</taxon>
        <taxon>Hexapoda</taxon>
        <taxon>Insecta</taxon>
        <taxon>Pterygota</taxon>
        <taxon>Palaeoptera</taxon>
        <taxon>Odonata</taxon>
        <taxon>Epiprocta</taxon>
        <taxon>Anisoptera</taxon>
        <taxon>Libelluloidea</taxon>
        <taxon>Libellulidae</taxon>
        <taxon>Ladona</taxon>
    </lineage>
</organism>
<dbReference type="Proteomes" id="UP000792457">
    <property type="component" value="Unassembled WGS sequence"/>
</dbReference>
<sequence>MPSTRGGHLSSAAVKPEPPIWRKERDTCSFLDTRTTFTSLPAVIASRSFTRCIVSMSTPALVIKDKNFCCPLPAEDILPSGCSATNEHVFLKSPSASFDSNIKICYKILLGQKKDVHNELISGAMRRDRFIQIMKFLHLVDNTKLDRSDRFYKVRPMLRRALHNKRRNINGVNLLHDNARPHVAAPVREICQICVGGAPASTIFVLIKHLACSNPRAELTATGRVPRWRIGNGLQKWRGHQLWLLRPQMFKYCEVKLRRVLKFCLYDNVGCSV</sequence>
<comment type="caution">
    <text evidence="2">The sequence shown here is derived from an EMBL/GenBank/DDBJ whole genome shotgun (WGS) entry which is preliminary data.</text>
</comment>
<evidence type="ECO:0000259" key="1">
    <source>
        <dbReference type="Pfam" id="PF13843"/>
    </source>
</evidence>
<name>A0A8K0K2C5_LADFU</name>
<proteinExistence type="predicted"/>
<dbReference type="InterPro" id="IPR029526">
    <property type="entry name" value="PGBD"/>
</dbReference>
<dbReference type="EMBL" id="KZ308308">
    <property type="protein sequence ID" value="KAG8227027.1"/>
    <property type="molecule type" value="Genomic_DNA"/>
</dbReference>
<protein>
    <recommendedName>
        <fullName evidence="1">PiggyBac transposable element-derived protein domain-containing protein</fullName>
    </recommendedName>
</protein>